<dbReference type="InterPro" id="IPR011598">
    <property type="entry name" value="bHLH_dom"/>
</dbReference>
<feature type="region of interest" description="Disordered" evidence="2">
    <location>
        <begin position="358"/>
        <end position="410"/>
    </location>
</feature>
<dbReference type="InterPro" id="IPR050433">
    <property type="entry name" value="Myc_transcription_factors"/>
</dbReference>
<dbReference type="AlphaFoldDB" id="A0A087TS22"/>
<feature type="compositionally biased region" description="Basic and acidic residues" evidence="2">
    <location>
        <begin position="391"/>
        <end position="410"/>
    </location>
</feature>
<dbReference type="PRINTS" id="PR00044">
    <property type="entry name" value="LEUZIPPRMYC"/>
</dbReference>
<gene>
    <name evidence="4" type="ORF">X975_01609</name>
</gene>
<dbReference type="GO" id="GO:0046983">
    <property type="term" value="F:protein dimerization activity"/>
    <property type="evidence" value="ECO:0007669"/>
    <property type="project" value="InterPro"/>
</dbReference>
<evidence type="ECO:0000313" key="5">
    <source>
        <dbReference type="Proteomes" id="UP000054359"/>
    </source>
</evidence>
<dbReference type="OrthoDB" id="5964374at2759"/>
<dbReference type="PANTHER" id="PTHR45851">
    <property type="entry name" value="MYC PROTO-ONCOGENE"/>
    <property type="match status" value="1"/>
</dbReference>
<dbReference type="InterPro" id="IPR036638">
    <property type="entry name" value="HLH_DNA-bd_sf"/>
</dbReference>
<evidence type="ECO:0000256" key="2">
    <source>
        <dbReference type="SAM" id="MobiDB-lite"/>
    </source>
</evidence>
<keyword evidence="5" id="KW-1185">Reference proteome</keyword>
<feature type="non-terminal residue" evidence="4">
    <location>
        <position position="442"/>
    </location>
</feature>
<feature type="region of interest" description="Disordered" evidence="2">
    <location>
        <begin position="265"/>
        <end position="297"/>
    </location>
</feature>
<dbReference type="Proteomes" id="UP000054359">
    <property type="component" value="Unassembled WGS sequence"/>
</dbReference>
<sequence length="442" mass="50230">MIPDPLQEIQGYPRSVAPWGQRNVQVRTQLTALATKTDVDIPLATKLDIDIPLVTKTDANTLSPAKMDVDPPESLDDFTELDAYLDNPQSDFDIVSFANNDQPDFDDQLLDELATTEEECAVNTDALPMDTSDHIPVFEEPLMSFPDTENCLYNEEPIKTQGKDVMELHKYLKKNCWWTGCNEICARTHTVPDLSDPLLCLSHPICFTERDYRECYKNPEHNNSPEKITIYYPDGESKCIEPSTEVIVSQPYTPASDHCYHQPMPENMSVAPVKSPDVLDDNADSESASESSDDEVDVVTISQPVRMMTFMPPPRRQPERMVQAEKSVRKASLPRRKPATTAVLKQAASALKRSNLQRIRKRSKKRTQASSLDSSCNSDSSRCGDSDNEEVDKRVTHNKMERRRREDQKRELQNLRMCIPNLRDNVRASKVNILQEGKHYVE</sequence>
<dbReference type="Pfam" id="PF00010">
    <property type="entry name" value="HLH"/>
    <property type="match status" value="1"/>
</dbReference>
<feature type="compositionally biased region" description="Basic and acidic residues" evidence="2">
    <location>
        <begin position="316"/>
        <end position="328"/>
    </location>
</feature>
<dbReference type="PROSITE" id="PS50888">
    <property type="entry name" value="BHLH"/>
    <property type="match status" value="1"/>
</dbReference>
<dbReference type="Gene3D" id="4.10.280.10">
    <property type="entry name" value="Helix-loop-helix DNA-binding domain"/>
    <property type="match status" value="1"/>
</dbReference>
<dbReference type="SUPFAM" id="SSF47459">
    <property type="entry name" value="HLH, helix-loop-helix DNA-binding domain"/>
    <property type="match status" value="1"/>
</dbReference>
<dbReference type="GO" id="GO:0003700">
    <property type="term" value="F:DNA-binding transcription factor activity"/>
    <property type="evidence" value="ECO:0007669"/>
    <property type="project" value="InterPro"/>
</dbReference>
<dbReference type="InterPro" id="IPR002418">
    <property type="entry name" value="Tscrpt_reg_Myc"/>
</dbReference>
<feature type="region of interest" description="Disordered" evidence="2">
    <location>
        <begin position="309"/>
        <end position="341"/>
    </location>
</feature>
<evidence type="ECO:0000256" key="1">
    <source>
        <dbReference type="ARBA" id="ARBA00023125"/>
    </source>
</evidence>
<protein>
    <submittedName>
        <fullName evidence="4">Myc proto-oncogene protein</fullName>
    </submittedName>
</protein>
<evidence type="ECO:0000259" key="3">
    <source>
        <dbReference type="PROSITE" id="PS50888"/>
    </source>
</evidence>
<dbReference type="EMBL" id="KK116494">
    <property type="protein sequence ID" value="KFM67911.1"/>
    <property type="molecule type" value="Genomic_DNA"/>
</dbReference>
<feature type="compositionally biased region" description="Basic residues" evidence="2">
    <location>
        <begin position="358"/>
        <end position="367"/>
    </location>
</feature>
<feature type="domain" description="BHLH" evidence="3">
    <location>
        <begin position="392"/>
        <end position="442"/>
    </location>
</feature>
<organism evidence="4 5">
    <name type="scientific">Stegodyphus mimosarum</name>
    <name type="common">African social velvet spider</name>
    <dbReference type="NCBI Taxonomy" id="407821"/>
    <lineage>
        <taxon>Eukaryota</taxon>
        <taxon>Metazoa</taxon>
        <taxon>Ecdysozoa</taxon>
        <taxon>Arthropoda</taxon>
        <taxon>Chelicerata</taxon>
        <taxon>Arachnida</taxon>
        <taxon>Araneae</taxon>
        <taxon>Araneomorphae</taxon>
        <taxon>Entelegynae</taxon>
        <taxon>Eresoidea</taxon>
        <taxon>Eresidae</taxon>
        <taxon>Stegodyphus</taxon>
    </lineage>
</organism>
<dbReference type="GO" id="GO:0003677">
    <property type="term" value="F:DNA binding"/>
    <property type="evidence" value="ECO:0007669"/>
    <property type="project" value="UniProtKB-KW"/>
</dbReference>
<name>A0A087TS22_STEMI</name>
<accession>A0A087TS22</accession>
<proteinExistence type="predicted"/>
<keyword evidence="1" id="KW-0238">DNA-binding</keyword>
<reference evidence="4 5" key="1">
    <citation type="submission" date="2013-11" db="EMBL/GenBank/DDBJ databases">
        <title>Genome sequencing of Stegodyphus mimosarum.</title>
        <authorList>
            <person name="Bechsgaard J."/>
        </authorList>
    </citation>
    <scope>NUCLEOTIDE SEQUENCE [LARGE SCALE GENOMIC DNA]</scope>
</reference>
<evidence type="ECO:0000313" key="4">
    <source>
        <dbReference type="EMBL" id="KFM67911.1"/>
    </source>
</evidence>
<feature type="compositionally biased region" description="Low complexity" evidence="2">
    <location>
        <begin position="370"/>
        <end position="383"/>
    </location>
</feature>